<gene>
    <name evidence="9" type="ORF">HOC_09364</name>
</gene>
<keyword evidence="10" id="KW-1185">Reference proteome</keyword>
<evidence type="ECO:0000256" key="6">
    <source>
        <dbReference type="ARBA" id="ARBA00022989"/>
    </source>
</evidence>
<feature type="transmembrane region" description="Helical" evidence="8">
    <location>
        <begin position="226"/>
        <end position="245"/>
    </location>
</feature>
<dbReference type="AlphaFoldDB" id="A0A059G7D4"/>
<keyword evidence="7 8" id="KW-0472">Membrane</keyword>
<evidence type="ECO:0000256" key="3">
    <source>
        <dbReference type="ARBA" id="ARBA00022448"/>
    </source>
</evidence>
<comment type="subcellular location">
    <subcellularLocation>
        <location evidence="1">Cell membrane</location>
        <topology evidence="1">Multi-pass membrane protein</topology>
    </subcellularLocation>
</comment>
<evidence type="ECO:0000313" key="9">
    <source>
        <dbReference type="EMBL" id="KDA02644.1"/>
    </source>
</evidence>
<evidence type="ECO:0000256" key="8">
    <source>
        <dbReference type="SAM" id="Phobius"/>
    </source>
</evidence>
<dbReference type="PANTHER" id="PTHR36838:SF4">
    <property type="entry name" value="AUXIN EFFLUX CARRIER FAMILY PROTEIN"/>
    <property type="match status" value="1"/>
</dbReference>
<dbReference type="Proteomes" id="UP000024942">
    <property type="component" value="Unassembled WGS sequence"/>
</dbReference>
<proteinExistence type="inferred from homology"/>
<dbReference type="EMBL" id="ARYL01000012">
    <property type="protein sequence ID" value="KDA02644.1"/>
    <property type="molecule type" value="Genomic_DNA"/>
</dbReference>
<evidence type="ECO:0000313" key="10">
    <source>
        <dbReference type="Proteomes" id="UP000024942"/>
    </source>
</evidence>
<feature type="transmembrane region" description="Helical" evidence="8">
    <location>
        <begin position="64"/>
        <end position="85"/>
    </location>
</feature>
<evidence type="ECO:0000256" key="2">
    <source>
        <dbReference type="ARBA" id="ARBA00010145"/>
    </source>
</evidence>
<keyword evidence="5 8" id="KW-0812">Transmembrane</keyword>
<evidence type="ECO:0000256" key="5">
    <source>
        <dbReference type="ARBA" id="ARBA00022692"/>
    </source>
</evidence>
<keyword evidence="3" id="KW-0813">Transport</keyword>
<dbReference type="GO" id="GO:0055085">
    <property type="term" value="P:transmembrane transport"/>
    <property type="evidence" value="ECO:0007669"/>
    <property type="project" value="InterPro"/>
</dbReference>
<sequence length="308" mass="32114">MTSFIFALLPVIIIVAIGRLIAAKNWITPEGWRAIERISYILLFPALIIRSLGNAPFDTAPWKLAAALIIAQLVLAAIGFGARLWPGMERPAVGSIIQSNVRWNTFVALSLGSILFGDEGLALVTIAAAAMIPTANVLSVYGLILNAEHAPGTKPRPFRALMTNPLIIACVIGGIVAATHFQSPKVLDDTLRILGQGTIALGLLSAGAGVDLAALRRAGVRTFTWALVRLLGLPAAALAAGLAIGLSGTPLAIMLICASVPTATNGYILARQLGGDGPLSANLIAVETVLAMITLPLIWFTAIHFGLA</sequence>
<feature type="transmembrane region" description="Helical" evidence="8">
    <location>
        <begin position="282"/>
        <end position="307"/>
    </location>
</feature>
<keyword evidence="4" id="KW-1003">Cell membrane</keyword>
<feature type="transmembrane region" description="Helical" evidence="8">
    <location>
        <begin position="38"/>
        <end position="57"/>
    </location>
</feature>
<feature type="transmembrane region" description="Helical" evidence="8">
    <location>
        <begin position="121"/>
        <end position="146"/>
    </location>
</feature>
<dbReference type="STRING" id="1280953.HOC_09364"/>
<dbReference type="GO" id="GO:0005886">
    <property type="term" value="C:plasma membrane"/>
    <property type="evidence" value="ECO:0007669"/>
    <property type="project" value="UniProtKB-SubCell"/>
</dbReference>
<feature type="transmembrane region" description="Helical" evidence="8">
    <location>
        <begin position="251"/>
        <end position="270"/>
    </location>
</feature>
<feature type="transmembrane region" description="Helical" evidence="8">
    <location>
        <begin position="158"/>
        <end position="181"/>
    </location>
</feature>
<keyword evidence="6 8" id="KW-1133">Transmembrane helix</keyword>
<dbReference type="PATRIC" id="fig|1280953.3.peg.1890"/>
<dbReference type="RefSeq" id="WP_035537854.1">
    <property type="nucleotide sequence ID" value="NZ_ARYL01000012.1"/>
</dbReference>
<dbReference type="PANTHER" id="PTHR36838">
    <property type="entry name" value="AUXIN EFFLUX CARRIER FAMILY PROTEIN"/>
    <property type="match status" value="1"/>
</dbReference>
<dbReference type="Gene3D" id="1.20.1530.20">
    <property type="match status" value="1"/>
</dbReference>
<organism evidence="9 10">
    <name type="scientific">Hyphomonas oceanitis SCH89</name>
    <dbReference type="NCBI Taxonomy" id="1280953"/>
    <lineage>
        <taxon>Bacteria</taxon>
        <taxon>Pseudomonadati</taxon>
        <taxon>Pseudomonadota</taxon>
        <taxon>Alphaproteobacteria</taxon>
        <taxon>Hyphomonadales</taxon>
        <taxon>Hyphomonadaceae</taxon>
        <taxon>Hyphomonas</taxon>
    </lineage>
</organism>
<evidence type="ECO:0000256" key="1">
    <source>
        <dbReference type="ARBA" id="ARBA00004651"/>
    </source>
</evidence>
<reference evidence="9 10" key="1">
    <citation type="journal article" date="2014" name="Antonie Van Leeuwenhoek">
        <title>Hyphomonas beringensis sp. nov. and Hyphomonas chukchiensis sp. nov., isolated from surface seawater of the Bering Sea and Chukchi Sea.</title>
        <authorList>
            <person name="Li C."/>
            <person name="Lai Q."/>
            <person name="Li G."/>
            <person name="Dong C."/>
            <person name="Wang J."/>
            <person name="Liao Y."/>
            <person name="Shao Z."/>
        </authorList>
    </citation>
    <scope>NUCLEOTIDE SEQUENCE [LARGE SCALE GENOMIC DNA]</scope>
    <source>
        <strain evidence="9 10">SCH89</strain>
    </source>
</reference>
<evidence type="ECO:0000256" key="4">
    <source>
        <dbReference type="ARBA" id="ARBA00022475"/>
    </source>
</evidence>
<comment type="caution">
    <text evidence="9">The sequence shown here is derived from an EMBL/GenBank/DDBJ whole genome shotgun (WGS) entry which is preliminary data.</text>
</comment>
<protein>
    <submittedName>
        <fullName evidence="9">Auxin efflux carrier family protein</fullName>
    </submittedName>
</protein>
<dbReference type="OrthoDB" id="9805563at2"/>
<feature type="transmembrane region" description="Helical" evidence="8">
    <location>
        <begin position="193"/>
        <end position="214"/>
    </location>
</feature>
<dbReference type="InterPro" id="IPR004776">
    <property type="entry name" value="Mem_transp_PIN-like"/>
</dbReference>
<dbReference type="Pfam" id="PF03547">
    <property type="entry name" value="Mem_trans"/>
    <property type="match status" value="1"/>
</dbReference>
<evidence type="ECO:0000256" key="7">
    <source>
        <dbReference type="ARBA" id="ARBA00023136"/>
    </source>
</evidence>
<comment type="similarity">
    <text evidence="2">Belongs to the auxin efflux carrier (TC 2.A.69) family.</text>
</comment>
<accession>A0A059G7D4</accession>
<name>A0A059G7D4_9PROT</name>
<dbReference type="InterPro" id="IPR038770">
    <property type="entry name" value="Na+/solute_symporter_sf"/>
</dbReference>
<dbReference type="eggNOG" id="COG0679">
    <property type="taxonomic scope" value="Bacteria"/>
</dbReference>